<evidence type="ECO:0000259" key="4">
    <source>
        <dbReference type="Pfam" id="PF22725"/>
    </source>
</evidence>
<sequence length="338" mass="36782">MAPLKVGIIGVGRIGRCHCASIASVPTKAKITMICDIYEPALLEVQGMYNIEHITKDPMELIKSADVEAVIICSPTDQHADQIIACAEAGKYIFAEKPISLALDIIDRVDAKVKETNALCFVAFQRRFDPHFMRLKKAVTDGEAGDIRTVHITSRDPNPPPVAYVKVSGGLHNDMAVHDFDMARHIIGSEVEEVYCKGSCKVNPEIGEAGDIDTSLVMLTFENGVVATVDNCRQASYGYDQRVEVFGSKGMVQLNNAYGNNCVVSNSAAVQRDLPFSFFMDRYADAYRNEMIAFVDVCASADKKSPVGVSDGRAAYLIGKAAKQSMETGKPVKISEVC</sequence>
<dbReference type="Pfam" id="PF01408">
    <property type="entry name" value="GFO_IDH_MocA"/>
    <property type="match status" value="1"/>
</dbReference>
<protein>
    <submittedName>
        <fullName evidence="5">Inositol 2-dehydrogenase</fullName>
    </submittedName>
</protein>
<dbReference type="GO" id="GO:0000166">
    <property type="term" value="F:nucleotide binding"/>
    <property type="evidence" value="ECO:0007669"/>
    <property type="project" value="InterPro"/>
</dbReference>
<dbReference type="PANTHER" id="PTHR42840">
    <property type="entry name" value="NAD(P)-BINDING ROSSMANN-FOLD SUPERFAMILY PROTEIN-RELATED"/>
    <property type="match status" value="1"/>
</dbReference>
<dbReference type="Gene3D" id="3.40.50.720">
    <property type="entry name" value="NAD(P)-binding Rossmann-like Domain"/>
    <property type="match status" value="1"/>
</dbReference>
<dbReference type="Proteomes" id="UP000664859">
    <property type="component" value="Unassembled WGS sequence"/>
</dbReference>
<comment type="caution">
    <text evidence="5">The sequence shown here is derived from an EMBL/GenBank/DDBJ whole genome shotgun (WGS) entry which is preliminary data.</text>
</comment>
<accession>A0A836CCZ1</accession>
<evidence type="ECO:0000256" key="2">
    <source>
        <dbReference type="ARBA" id="ARBA00023002"/>
    </source>
</evidence>
<feature type="domain" description="Gfo/Idh/MocA-like oxidoreductase N-terminal" evidence="3">
    <location>
        <begin position="4"/>
        <end position="124"/>
    </location>
</feature>
<evidence type="ECO:0000313" key="6">
    <source>
        <dbReference type="Proteomes" id="UP000664859"/>
    </source>
</evidence>
<dbReference type="InterPro" id="IPR055170">
    <property type="entry name" value="GFO_IDH_MocA-like_dom"/>
</dbReference>
<feature type="domain" description="GFO/IDH/MocA-like oxidoreductase" evidence="4">
    <location>
        <begin position="132"/>
        <end position="252"/>
    </location>
</feature>
<dbReference type="Pfam" id="PF22725">
    <property type="entry name" value="GFO_IDH_MocA_C3"/>
    <property type="match status" value="1"/>
</dbReference>
<comment type="similarity">
    <text evidence="1">Belongs to the Gfo/Idh/MocA family.</text>
</comment>
<reference evidence="5" key="1">
    <citation type="submission" date="2021-02" db="EMBL/GenBank/DDBJ databases">
        <title>First Annotated Genome of the Yellow-green Alga Tribonema minus.</title>
        <authorList>
            <person name="Mahan K.M."/>
        </authorList>
    </citation>
    <scope>NUCLEOTIDE SEQUENCE</scope>
    <source>
        <strain evidence="5">UTEX B ZZ1240</strain>
    </source>
</reference>
<dbReference type="InterPro" id="IPR000683">
    <property type="entry name" value="Gfo/Idh/MocA-like_OxRdtase_N"/>
</dbReference>
<gene>
    <name evidence="5" type="ORF">JKP88DRAFT_222535</name>
</gene>
<dbReference type="GO" id="GO:0016491">
    <property type="term" value="F:oxidoreductase activity"/>
    <property type="evidence" value="ECO:0007669"/>
    <property type="project" value="UniProtKB-KW"/>
</dbReference>
<evidence type="ECO:0000259" key="3">
    <source>
        <dbReference type="Pfam" id="PF01408"/>
    </source>
</evidence>
<evidence type="ECO:0000313" key="5">
    <source>
        <dbReference type="EMBL" id="KAG5181134.1"/>
    </source>
</evidence>
<dbReference type="SUPFAM" id="SSF51735">
    <property type="entry name" value="NAD(P)-binding Rossmann-fold domains"/>
    <property type="match status" value="1"/>
</dbReference>
<dbReference type="InterPro" id="IPR036291">
    <property type="entry name" value="NAD(P)-bd_dom_sf"/>
</dbReference>
<dbReference type="OrthoDB" id="64915at2759"/>
<dbReference type="PANTHER" id="PTHR42840:SF3">
    <property type="entry name" value="BINDING ROSSMANN FOLD OXIDOREDUCTASE, PUTATIVE (AFU_ORTHOLOGUE AFUA_2G10240)-RELATED"/>
    <property type="match status" value="1"/>
</dbReference>
<dbReference type="SUPFAM" id="SSF55347">
    <property type="entry name" value="Glyceraldehyde-3-phosphate dehydrogenase-like, C-terminal domain"/>
    <property type="match status" value="1"/>
</dbReference>
<keyword evidence="2" id="KW-0560">Oxidoreductase</keyword>
<dbReference type="InterPro" id="IPR030827">
    <property type="entry name" value="Myo_inos_IolG"/>
</dbReference>
<proteinExistence type="inferred from homology"/>
<evidence type="ECO:0000256" key="1">
    <source>
        <dbReference type="ARBA" id="ARBA00010928"/>
    </source>
</evidence>
<dbReference type="EMBL" id="JAFCMP010000335">
    <property type="protein sequence ID" value="KAG5181134.1"/>
    <property type="molecule type" value="Genomic_DNA"/>
</dbReference>
<dbReference type="NCBIfam" id="TIGR04380">
    <property type="entry name" value="myo_inos_iolG"/>
    <property type="match status" value="1"/>
</dbReference>
<organism evidence="5 6">
    <name type="scientific">Tribonema minus</name>
    <dbReference type="NCBI Taxonomy" id="303371"/>
    <lineage>
        <taxon>Eukaryota</taxon>
        <taxon>Sar</taxon>
        <taxon>Stramenopiles</taxon>
        <taxon>Ochrophyta</taxon>
        <taxon>PX clade</taxon>
        <taxon>Xanthophyceae</taxon>
        <taxon>Tribonematales</taxon>
        <taxon>Tribonemataceae</taxon>
        <taxon>Tribonema</taxon>
    </lineage>
</organism>
<name>A0A836CCZ1_9STRA</name>
<dbReference type="AlphaFoldDB" id="A0A836CCZ1"/>
<dbReference type="Gene3D" id="3.30.360.10">
    <property type="entry name" value="Dihydrodipicolinate Reductase, domain 2"/>
    <property type="match status" value="1"/>
</dbReference>
<keyword evidence="6" id="KW-1185">Reference proteome</keyword>